<organism evidence="7 8">
    <name type="scientific">Exophiala viscosa</name>
    <dbReference type="NCBI Taxonomy" id="2486360"/>
    <lineage>
        <taxon>Eukaryota</taxon>
        <taxon>Fungi</taxon>
        <taxon>Dikarya</taxon>
        <taxon>Ascomycota</taxon>
        <taxon>Pezizomycotina</taxon>
        <taxon>Eurotiomycetes</taxon>
        <taxon>Chaetothyriomycetidae</taxon>
        <taxon>Chaetothyriales</taxon>
        <taxon>Herpotrichiellaceae</taxon>
        <taxon>Exophiala</taxon>
    </lineage>
</organism>
<dbReference type="PANTHER" id="PTHR42812">
    <property type="entry name" value="BETA-XYLOSIDASE"/>
    <property type="match status" value="1"/>
</dbReference>
<evidence type="ECO:0000256" key="3">
    <source>
        <dbReference type="ARBA" id="ARBA00023295"/>
    </source>
</evidence>
<proteinExistence type="inferred from homology"/>
<reference evidence="7" key="1">
    <citation type="journal article" date="2022" name="bioRxiv">
        <title>Deciphering the potential niche of two novel black yeast fungi from a biological soil crust based on their genomes, phenotypes, and melanin regulation.</title>
        <authorList>
            <consortium name="DOE Joint Genome Institute"/>
            <person name="Carr E.C."/>
            <person name="Barton Q."/>
            <person name="Grambo S."/>
            <person name="Sullivan M."/>
            <person name="Renfro C.M."/>
            <person name="Kuo A."/>
            <person name="Pangilinan J."/>
            <person name="Lipzen A."/>
            <person name="Keymanesh K."/>
            <person name="Savage E."/>
            <person name="Barry K."/>
            <person name="Grigoriev I.V."/>
            <person name="Riekhof W.R."/>
            <person name="Harris S.S."/>
        </authorList>
    </citation>
    <scope>NUCLEOTIDE SEQUENCE</scope>
    <source>
        <strain evidence="7">JF 03-4F</strain>
    </source>
</reference>
<keyword evidence="3 5" id="KW-0326">Glycosidase</keyword>
<accession>A0AAN6IEI4</accession>
<evidence type="ECO:0000256" key="5">
    <source>
        <dbReference type="RuleBase" id="RU361187"/>
    </source>
</evidence>
<evidence type="ECO:0000313" key="7">
    <source>
        <dbReference type="EMBL" id="KAI1614483.1"/>
    </source>
</evidence>
<dbReference type="PANTHER" id="PTHR42812:SF5">
    <property type="entry name" value="ENDO-ARABINASE"/>
    <property type="match status" value="1"/>
</dbReference>
<dbReference type="InterPro" id="IPR006710">
    <property type="entry name" value="Glyco_hydro_43"/>
</dbReference>
<comment type="similarity">
    <text evidence="1 5">Belongs to the glycosyl hydrolase 43 family.</text>
</comment>
<feature type="transmembrane region" description="Helical" evidence="6">
    <location>
        <begin position="45"/>
        <end position="66"/>
    </location>
</feature>
<evidence type="ECO:0000313" key="8">
    <source>
        <dbReference type="Proteomes" id="UP001203852"/>
    </source>
</evidence>
<dbReference type="InterPro" id="IPR023296">
    <property type="entry name" value="Glyco_hydro_beta-prop_sf"/>
</dbReference>
<name>A0AAN6IEI4_9EURO</name>
<evidence type="ECO:0000256" key="2">
    <source>
        <dbReference type="ARBA" id="ARBA00022801"/>
    </source>
</evidence>
<comment type="caution">
    <text evidence="7">The sequence shown here is derived from an EMBL/GenBank/DDBJ whole genome shotgun (WGS) entry which is preliminary data.</text>
</comment>
<keyword evidence="6" id="KW-0812">Transmembrane</keyword>
<protein>
    <submittedName>
        <fullName evidence="7">Glycosyl hydrolase</fullName>
    </submittedName>
</protein>
<evidence type="ECO:0000256" key="4">
    <source>
        <dbReference type="PIRSR" id="PIRSR606710-2"/>
    </source>
</evidence>
<keyword evidence="6" id="KW-1133">Transmembrane helix</keyword>
<dbReference type="Pfam" id="PF04616">
    <property type="entry name" value="Glyco_hydro_43"/>
    <property type="match status" value="1"/>
</dbReference>
<dbReference type="CDD" id="cd08999">
    <property type="entry name" value="GH43_ABN-like"/>
    <property type="match status" value="1"/>
</dbReference>
<keyword evidence="8" id="KW-1185">Reference proteome</keyword>
<dbReference type="AlphaFoldDB" id="A0AAN6IEI4"/>
<dbReference type="SUPFAM" id="SSF75005">
    <property type="entry name" value="Arabinanase/levansucrase/invertase"/>
    <property type="match status" value="1"/>
</dbReference>
<dbReference type="EMBL" id="MU404353">
    <property type="protein sequence ID" value="KAI1614483.1"/>
    <property type="molecule type" value="Genomic_DNA"/>
</dbReference>
<evidence type="ECO:0000256" key="1">
    <source>
        <dbReference type="ARBA" id="ARBA00009865"/>
    </source>
</evidence>
<dbReference type="Gene3D" id="2.115.10.20">
    <property type="entry name" value="Glycosyl hydrolase domain, family 43"/>
    <property type="match status" value="1"/>
</dbReference>
<dbReference type="GO" id="GO:0005975">
    <property type="term" value="P:carbohydrate metabolic process"/>
    <property type="evidence" value="ECO:0007669"/>
    <property type="project" value="InterPro"/>
</dbReference>
<evidence type="ECO:0000256" key="6">
    <source>
        <dbReference type="SAM" id="Phobius"/>
    </source>
</evidence>
<sequence>MVRYTVLIAEDAERPSYSLLQFTSTMLSDLWLRLSIFVTDRSRAAFLRGAGIVVFVLLVLLTIIAIPHSASNVKTASPSEYAVIPSNFADPCLLSVDGMFYAFATRPNPSLHVQVASAKDISDWTLHEGYDAMPTLPKWALQEGDAAVWAPEVVQRPDGNFVLYFSAASQANSRFHCVGTATSPNVTGPYTPVEEPLTCPFDQGGAIDPTFIHDRRQNTSFVVYKNDGNAIGSGGACANGNWPNTPTSFQFNIVDNEDYTTRIGNDSWNPLGNASWVLFSDESDGPNIESPQIFYRGDAMGRFAAAGDDSAYHLIYNAGCFADESYRIEHIVCRATQLNAVSTQWASYDATYVPFFRDCRFAAMKPENYKSWGQSFLVLNDGVGNHFDLLLRTGIFRQPDGAGVQLYAPGGPAISQDGSYMAFHADISRDWFEGRSPDRIRALFVAELEYGRKGTGLRIKRLIKPTSKI</sequence>
<dbReference type="InterPro" id="IPR051795">
    <property type="entry name" value="Glycosyl_Hydrlase_43"/>
</dbReference>
<keyword evidence="2 5" id="KW-0378">Hydrolase</keyword>
<dbReference type="GO" id="GO:0004553">
    <property type="term" value="F:hydrolase activity, hydrolyzing O-glycosyl compounds"/>
    <property type="evidence" value="ECO:0007669"/>
    <property type="project" value="InterPro"/>
</dbReference>
<gene>
    <name evidence="7" type="ORF">EDD36DRAFT_229980</name>
</gene>
<dbReference type="Proteomes" id="UP001203852">
    <property type="component" value="Unassembled WGS sequence"/>
</dbReference>
<keyword evidence="6" id="KW-0472">Membrane</keyword>
<feature type="site" description="Important for catalytic activity, responsible for pKa modulation of the active site Glu and correct orientation of both the proton donor and substrate" evidence="4">
    <location>
        <position position="208"/>
    </location>
</feature>